<dbReference type="Proteomes" id="UP000073492">
    <property type="component" value="Unassembled WGS sequence"/>
</dbReference>
<sequence>MSAVTIKALMGIGAIAACPLGVAYVLTADHSTIPLRTIASSNIENRFKVFDDRARDSLPAAERRHRGQRVREEFVAHELV</sequence>
<dbReference type="EMBL" id="LFZO01000667">
    <property type="protein sequence ID" value="KXT00988.1"/>
    <property type="molecule type" value="Genomic_DNA"/>
</dbReference>
<proteinExistence type="predicted"/>
<evidence type="ECO:0000313" key="2">
    <source>
        <dbReference type="Proteomes" id="UP000073492"/>
    </source>
</evidence>
<name>A0A139HEX4_9PEZI</name>
<organism evidence="1 2">
    <name type="scientific">Pseudocercospora musae</name>
    <dbReference type="NCBI Taxonomy" id="113226"/>
    <lineage>
        <taxon>Eukaryota</taxon>
        <taxon>Fungi</taxon>
        <taxon>Dikarya</taxon>
        <taxon>Ascomycota</taxon>
        <taxon>Pezizomycotina</taxon>
        <taxon>Dothideomycetes</taxon>
        <taxon>Dothideomycetidae</taxon>
        <taxon>Mycosphaerellales</taxon>
        <taxon>Mycosphaerellaceae</taxon>
        <taxon>Pseudocercospora</taxon>
    </lineage>
</organism>
<dbReference type="AlphaFoldDB" id="A0A139HEX4"/>
<reference evidence="1 2" key="1">
    <citation type="submission" date="2015-07" db="EMBL/GenBank/DDBJ databases">
        <title>Comparative genomics of the Sigatoka disease complex on banana suggests a link between parallel evolutionary changes in Pseudocercospora fijiensis and Pseudocercospora eumusae and increased virulence on the banana host.</title>
        <authorList>
            <person name="Chang T.-C."/>
            <person name="Salvucci A."/>
            <person name="Crous P.W."/>
            <person name="Stergiopoulos I."/>
        </authorList>
    </citation>
    <scope>NUCLEOTIDE SEQUENCE [LARGE SCALE GENOMIC DNA]</scope>
    <source>
        <strain evidence="1 2">CBS 116634</strain>
    </source>
</reference>
<comment type="caution">
    <text evidence="1">The sequence shown here is derived from an EMBL/GenBank/DDBJ whole genome shotgun (WGS) entry which is preliminary data.</text>
</comment>
<protein>
    <submittedName>
        <fullName evidence="1">Uncharacterized protein</fullName>
    </submittedName>
</protein>
<evidence type="ECO:0000313" key="1">
    <source>
        <dbReference type="EMBL" id="KXT00988.1"/>
    </source>
</evidence>
<dbReference type="PROSITE" id="PS51257">
    <property type="entry name" value="PROKAR_LIPOPROTEIN"/>
    <property type="match status" value="1"/>
</dbReference>
<keyword evidence="2" id="KW-1185">Reference proteome</keyword>
<accession>A0A139HEX4</accession>
<gene>
    <name evidence="1" type="ORF">AC579_4403</name>
</gene>